<evidence type="ECO:0000256" key="3">
    <source>
        <dbReference type="ARBA" id="ARBA00023002"/>
    </source>
</evidence>
<dbReference type="InterPro" id="IPR036314">
    <property type="entry name" value="SOD_C_sf"/>
</dbReference>
<comment type="similarity">
    <text evidence="1 7">Belongs to the iron/manganese superoxide dismutase family.</text>
</comment>
<dbReference type="Pfam" id="PF02777">
    <property type="entry name" value="Sod_Fe_C"/>
    <property type="match status" value="1"/>
</dbReference>
<dbReference type="InterPro" id="IPR001189">
    <property type="entry name" value="Mn/Fe_SOD"/>
</dbReference>
<name>A0A3E0H3I8_9GAMM</name>
<dbReference type="InterPro" id="IPR019831">
    <property type="entry name" value="Mn/Fe_SOD_N"/>
</dbReference>
<dbReference type="Gene3D" id="1.10.287.990">
    <property type="entry name" value="Fe,Mn superoxide dismutase (SOD) domain"/>
    <property type="match status" value="1"/>
</dbReference>
<evidence type="ECO:0000256" key="1">
    <source>
        <dbReference type="ARBA" id="ARBA00008714"/>
    </source>
</evidence>
<keyword evidence="2 6" id="KW-0479">Metal-binding</keyword>
<gene>
    <name evidence="10" type="ORF">DFR26_1923</name>
</gene>
<dbReference type="InterPro" id="IPR019832">
    <property type="entry name" value="Mn/Fe_SOD_C"/>
</dbReference>
<dbReference type="SUPFAM" id="SSF54719">
    <property type="entry name" value="Fe,Mn superoxide dismutase (SOD), C-terminal domain"/>
    <property type="match status" value="1"/>
</dbReference>
<feature type="binding site" evidence="6">
    <location>
        <position position="162"/>
    </location>
    <ligand>
        <name>Mn(2+)</name>
        <dbReference type="ChEBI" id="CHEBI:29035"/>
    </ligand>
</feature>
<dbReference type="OrthoDB" id="9803125at2"/>
<dbReference type="PRINTS" id="PR01703">
    <property type="entry name" value="MNSODISMTASE"/>
</dbReference>
<feature type="domain" description="Manganese/iron superoxide dismutase C-terminal" evidence="9">
    <location>
        <begin position="94"/>
        <end position="195"/>
    </location>
</feature>
<feature type="binding site" evidence="6">
    <location>
        <position position="27"/>
    </location>
    <ligand>
        <name>Mn(2+)</name>
        <dbReference type="ChEBI" id="CHEBI:29035"/>
    </ligand>
</feature>
<protein>
    <recommendedName>
        <fullName evidence="7">Superoxide dismutase</fullName>
        <ecNumber evidence="7">1.15.1.1</ecNumber>
    </recommendedName>
</protein>
<evidence type="ECO:0000256" key="4">
    <source>
        <dbReference type="ARBA" id="ARBA00023004"/>
    </source>
</evidence>
<dbReference type="FunFam" id="1.10.287.990:FF:000002">
    <property type="entry name" value="Superoxide dismutase"/>
    <property type="match status" value="1"/>
</dbReference>
<evidence type="ECO:0000256" key="2">
    <source>
        <dbReference type="ARBA" id="ARBA00022723"/>
    </source>
</evidence>
<evidence type="ECO:0000256" key="7">
    <source>
        <dbReference type="RuleBase" id="RU000414"/>
    </source>
</evidence>
<evidence type="ECO:0000259" key="9">
    <source>
        <dbReference type="Pfam" id="PF02777"/>
    </source>
</evidence>
<feature type="binding site" evidence="6">
    <location>
        <position position="166"/>
    </location>
    <ligand>
        <name>Mn(2+)</name>
        <dbReference type="ChEBI" id="CHEBI:29035"/>
    </ligand>
</feature>
<dbReference type="InterPro" id="IPR036324">
    <property type="entry name" value="Mn/Fe_SOD_N_sf"/>
</dbReference>
<evidence type="ECO:0000313" key="10">
    <source>
        <dbReference type="EMBL" id="REH36787.1"/>
    </source>
</evidence>
<dbReference type="PIRSF" id="PIRSF000349">
    <property type="entry name" value="SODismutase"/>
    <property type="match status" value="1"/>
</dbReference>
<organism evidence="10 11">
    <name type="scientific">Paraperlucidibaca baekdonensis</name>
    <dbReference type="NCBI Taxonomy" id="748120"/>
    <lineage>
        <taxon>Bacteria</taxon>
        <taxon>Pseudomonadati</taxon>
        <taxon>Pseudomonadota</taxon>
        <taxon>Gammaproteobacteria</taxon>
        <taxon>Moraxellales</taxon>
        <taxon>Moraxellaceae</taxon>
        <taxon>Paraperlucidibaca</taxon>
    </lineage>
</organism>
<feature type="binding site" evidence="6">
    <location>
        <position position="79"/>
    </location>
    <ligand>
        <name>Mn(2+)</name>
        <dbReference type="ChEBI" id="CHEBI:29035"/>
    </ligand>
</feature>
<dbReference type="GO" id="GO:0004784">
    <property type="term" value="F:superoxide dismutase activity"/>
    <property type="evidence" value="ECO:0007669"/>
    <property type="project" value="UniProtKB-EC"/>
</dbReference>
<dbReference type="PANTHER" id="PTHR42769">
    <property type="entry name" value="SUPEROXIDE DISMUTASE"/>
    <property type="match status" value="1"/>
</dbReference>
<keyword evidence="3 7" id="KW-0560">Oxidoreductase</keyword>
<dbReference type="Pfam" id="PF00081">
    <property type="entry name" value="Sod_Fe_N"/>
    <property type="match status" value="1"/>
</dbReference>
<comment type="caution">
    <text evidence="10">The sequence shown here is derived from an EMBL/GenBank/DDBJ whole genome shotgun (WGS) entry which is preliminary data.</text>
</comment>
<comment type="function">
    <text evidence="7">Destroys radicals which are normally produced within the cells and which are toxic to biological systems.</text>
</comment>
<dbReference type="PANTHER" id="PTHR42769:SF3">
    <property type="entry name" value="SUPEROXIDE DISMUTASE [FE] 2, CHLOROPLASTIC"/>
    <property type="match status" value="1"/>
</dbReference>
<dbReference type="Gene3D" id="3.55.40.20">
    <property type="entry name" value="Iron/manganese superoxide dismutase, C-terminal domain"/>
    <property type="match status" value="1"/>
</dbReference>
<evidence type="ECO:0000259" key="8">
    <source>
        <dbReference type="Pfam" id="PF00081"/>
    </source>
</evidence>
<dbReference type="PROSITE" id="PS00088">
    <property type="entry name" value="SOD_MN"/>
    <property type="match status" value="1"/>
</dbReference>
<keyword evidence="11" id="KW-1185">Reference proteome</keyword>
<dbReference type="EMBL" id="QUNR01000004">
    <property type="protein sequence ID" value="REH36787.1"/>
    <property type="molecule type" value="Genomic_DNA"/>
</dbReference>
<dbReference type="GO" id="GO:0046914">
    <property type="term" value="F:transition metal ion binding"/>
    <property type="evidence" value="ECO:0007669"/>
    <property type="project" value="UniProtKB-ARBA"/>
</dbReference>
<reference evidence="10 11" key="1">
    <citation type="submission" date="2018-08" db="EMBL/GenBank/DDBJ databases">
        <title>Genomic Encyclopedia of Type Strains, Phase IV (KMG-IV): sequencing the most valuable type-strain genomes for metagenomic binning, comparative biology and taxonomic classification.</title>
        <authorList>
            <person name="Goeker M."/>
        </authorList>
    </citation>
    <scope>NUCLEOTIDE SEQUENCE [LARGE SCALE GENOMIC DNA]</scope>
    <source>
        <strain evidence="10 11">DSM 26022</strain>
    </source>
</reference>
<dbReference type="RefSeq" id="WP_116208941.1">
    <property type="nucleotide sequence ID" value="NZ_QUNR01000004.1"/>
</dbReference>
<evidence type="ECO:0000256" key="5">
    <source>
        <dbReference type="ARBA" id="ARBA00049204"/>
    </source>
</evidence>
<dbReference type="SUPFAM" id="SSF46609">
    <property type="entry name" value="Fe,Mn superoxide dismutase (SOD), N-terminal domain"/>
    <property type="match status" value="1"/>
</dbReference>
<evidence type="ECO:0000256" key="6">
    <source>
        <dbReference type="PIRSR" id="PIRSR000349-1"/>
    </source>
</evidence>
<dbReference type="GO" id="GO:0005737">
    <property type="term" value="C:cytoplasm"/>
    <property type="evidence" value="ECO:0007669"/>
    <property type="project" value="UniProtKB-ARBA"/>
</dbReference>
<keyword evidence="4" id="KW-0408">Iron</keyword>
<dbReference type="EC" id="1.15.1.1" evidence="7"/>
<dbReference type="AlphaFoldDB" id="A0A3E0H3I8"/>
<accession>A0A3E0H3I8</accession>
<proteinExistence type="inferred from homology"/>
<dbReference type="FunFam" id="3.55.40.20:FF:000001">
    <property type="entry name" value="Superoxide dismutase"/>
    <property type="match status" value="1"/>
</dbReference>
<feature type="domain" description="Manganese/iron superoxide dismutase N-terminal" evidence="8">
    <location>
        <begin position="3"/>
        <end position="87"/>
    </location>
</feature>
<comment type="catalytic activity">
    <reaction evidence="5 7">
        <text>2 superoxide + 2 H(+) = H2O2 + O2</text>
        <dbReference type="Rhea" id="RHEA:20696"/>
        <dbReference type="ChEBI" id="CHEBI:15378"/>
        <dbReference type="ChEBI" id="CHEBI:15379"/>
        <dbReference type="ChEBI" id="CHEBI:16240"/>
        <dbReference type="ChEBI" id="CHEBI:18421"/>
        <dbReference type="EC" id="1.15.1.1"/>
    </reaction>
</comment>
<sequence>MAFELPALPYDSAALEPHITAHTLSFHHAKHHNAYVTNLNNLIKDTDLADKSLEDIMKASAGDAAKAGIFNNSAQVWNHTFYWHSMKPNGGGKPTGAIAAKIDADFGSYEQFAEAFKAAAATQFGSGWAWLVVGADGKLAVTKTGNADSPLVHGHKPLLTIDVWEHAYYLDFQNRRPDYISTFLDKLVNWDFANANLAG</sequence>
<dbReference type="Proteomes" id="UP000256774">
    <property type="component" value="Unassembled WGS sequence"/>
</dbReference>
<evidence type="ECO:0000313" key="11">
    <source>
        <dbReference type="Proteomes" id="UP000256774"/>
    </source>
</evidence>
<dbReference type="InterPro" id="IPR019833">
    <property type="entry name" value="Mn/Fe_SOD_BS"/>
</dbReference>